<comment type="caution">
    <text evidence="1">The sequence shown here is derived from an EMBL/GenBank/DDBJ whole genome shotgun (WGS) entry which is preliminary data.</text>
</comment>
<keyword evidence="2" id="KW-1185">Reference proteome</keyword>
<protein>
    <submittedName>
        <fullName evidence="1">Uncharacterized protein</fullName>
    </submittedName>
</protein>
<gene>
    <name evidence="1" type="ORF">MLD38_029510</name>
</gene>
<sequence length="690" mass="79005">MGLEDVVASLRRFWNEWDLRLMVLVSLALQVILMFLGNRRKFSPKVSMRVVVWCAYISADSIAGVALGILSSKLGQINKKSSSLDDHSKLIAFWAPPLLLLLGGPDTITAYALEDNELWLRHLLGLVVQTTVTLYIYFMAWSPSYYLSLLSSLMIVAGLIKFGERVWVLWNASSDKLRDSMLDPPDPSPVYHRFMEEYTLKQAEGYHVTADEVVEIQVHEDLSALEGKSGPGGAEEELQQAYRLFRVFRRLFVELILSEDDKNASLAIFRKRQCLSAFNVVEIELGFVYDILHTKAMVLYNHGGTYRRLVTLVITCFVLASFCSLKRPRYHTIDLALTLILLTVVILMDVYSILILLSSDWTGVWIEKKEGDSALRKILARLQWLKQPRWSNSMGQFSLLSFCVQDKPLCCRGLLKVLNVIEKVEKYHNTTHEPVPNTLKESIFGDLMEKFHKGERIKYDHKELSNRVLDGYGSKDLTWSTQLEFDECILVWHIATELCHYTDKDMLSEEEIPNFMHSRLLARYMFYLLVMYPFMLPSGISQIRLRDTIAEATKFFAEKNLLPPKKRSDGNGTGAPKQATELLLKVNTQVPPSKVKGGRSKSVLFDGCRLAAGLNKKSYTDIRLKWEMISKVWVELLLCASNQCRGERHARQVRRGGELITHVWMMMAHYGFTDHFQMTQGHAIAKLILR</sequence>
<organism evidence="1 2">
    <name type="scientific">Melastoma candidum</name>
    <dbReference type="NCBI Taxonomy" id="119954"/>
    <lineage>
        <taxon>Eukaryota</taxon>
        <taxon>Viridiplantae</taxon>
        <taxon>Streptophyta</taxon>
        <taxon>Embryophyta</taxon>
        <taxon>Tracheophyta</taxon>
        <taxon>Spermatophyta</taxon>
        <taxon>Magnoliopsida</taxon>
        <taxon>eudicotyledons</taxon>
        <taxon>Gunneridae</taxon>
        <taxon>Pentapetalae</taxon>
        <taxon>rosids</taxon>
        <taxon>malvids</taxon>
        <taxon>Myrtales</taxon>
        <taxon>Melastomataceae</taxon>
        <taxon>Melastomatoideae</taxon>
        <taxon>Melastomateae</taxon>
        <taxon>Melastoma</taxon>
    </lineage>
</organism>
<evidence type="ECO:0000313" key="2">
    <source>
        <dbReference type="Proteomes" id="UP001057402"/>
    </source>
</evidence>
<name>A0ACB9N5S7_9MYRT</name>
<proteinExistence type="predicted"/>
<evidence type="ECO:0000313" key="1">
    <source>
        <dbReference type="EMBL" id="KAI4331316.1"/>
    </source>
</evidence>
<dbReference type="EMBL" id="CM042887">
    <property type="protein sequence ID" value="KAI4331316.1"/>
    <property type="molecule type" value="Genomic_DNA"/>
</dbReference>
<dbReference type="Proteomes" id="UP001057402">
    <property type="component" value="Chromosome 8"/>
</dbReference>
<accession>A0ACB9N5S7</accession>
<reference evidence="2" key="1">
    <citation type="journal article" date="2023" name="Front. Plant Sci.">
        <title>Chromosomal-level genome assembly of Melastoma candidum provides insights into trichome evolution.</title>
        <authorList>
            <person name="Zhong Y."/>
            <person name="Wu W."/>
            <person name="Sun C."/>
            <person name="Zou P."/>
            <person name="Liu Y."/>
            <person name="Dai S."/>
            <person name="Zhou R."/>
        </authorList>
    </citation>
    <scope>NUCLEOTIDE SEQUENCE [LARGE SCALE GENOMIC DNA]</scope>
</reference>